<name>A0A9Q0JF56_9ROSI</name>
<evidence type="ECO:0008006" key="5">
    <source>
        <dbReference type="Google" id="ProtNLM"/>
    </source>
</evidence>
<dbReference type="OrthoDB" id="5835829at2759"/>
<dbReference type="GO" id="GO:0080043">
    <property type="term" value="F:quercetin 3-O-glucosyltransferase activity"/>
    <property type="evidence" value="ECO:0007669"/>
    <property type="project" value="TreeGrafter"/>
</dbReference>
<dbReference type="Pfam" id="PF00201">
    <property type="entry name" value="UDPGT"/>
    <property type="match status" value="1"/>
</dbReference>
<evidence type="ECO:0000313" key="4">
    <source>
        <dbReference type="Proteomes" id="UP001141552"/>
    </source>
</evidence>
<comment type="similarity">
    <text evidence="1">Belongs to the UDP-glycosyltransferase family.</text>
</comment>
<dbReference type="PANTHER" id="PTHR11926:SF774">
    <property type="entry name" value="UDP-GLYCOSYLTRANSFERASE 85A1-RELATED"/>
    <property type="match status" value="1"/>
</dbReference>
<dbReference type="SUPFAM" id="SSF53756">
    <property type="entry name" value="UDP-Glycosyltransferase/glycogen phosphorylase"/>
    <property type="match status" value="1"/>
</dbReference>
<proteinExistence type="inferred from homology"/>
<dbReference type="GO" id="GO:0080044">
    <property type="term" value="F:quercetin 7-O-glucosyltransferase activity"/>
    <property type="evidence" value="ECO:0007669"/>
    <property type="project" value="TreeGrafter"/>
</dbReference>
<reference evidence="3" key="2">
    <citation type="journal article" date="2023" name="Plants (Basel)">
        <title>Annotation of the Turnera subulata (Passifloraceae) Draft Genome Reveals the S-Locus Evolved after the Divergence of Turneroideae from Passifloroideae in a Stepwise Manner.</title>
        <authorList>
            <person name="Henning P.M."/>
            <person name="Roalson E.H."/>
            <person name="Mir W."/>
            <person name="McCubbin A.G."/>
            <person name="Shore J.S."/>
        </authorList>
    </citation>
    <scope>NUCLEOTIDE SEQUENCE</scope>
    <source>
        <strain evidence="3">F60SS</strain>
    </source>
</reference>
<feature type="non-terminal residue" evidence="3">
    <location>
        <position position="1"/>
    </location>
</feature>
<dbReference type="FunFam" id="3.40.50.2000:FF:000138">
    <property type="entry name" value="Glycosyltransferase"/>
    <property type="match status" value="1"/>
</dbReference>
<gene>
    <name evidence="3" type="ORF">Tsubulata_000398</name>
</gene>
<dbReference type="PANTHER" id="PTHR11926">
    <property type="entry name" value="GLUCOSYL/GLUCURONOSYL TRANSFERASES"/>
    <property type="match status" value="1"/>
</dbReference>
<keyword evidence="2" id="KW-0808">Transferase</keyword>
<dbReference type="Gene3D" id="3.40.50.2000">
    <property type="entry name" value="Glycogen Phosphorylase B"/>
    <property type="match status" value="2"/>
</dbReference>
<evidence type="ECO:0000313" key="3">
    <source>
        <dbReference type="EMBL" id="KAJ4840481.1"/>
    </source>
</evidence>
<dbReference type="CDD" id="cd03784">
    <property type="entry name" value="GT1_Gtf-like"/>
    <property type="match status" value="1"/>
</dbReference>
<evidence type="ECO:0000256" key="1">
    <source>
        <dbReference type="ARBA" id="ARBA00009995"/>
    </source>
</evidence>
<reference evidence="3" key="1">
    <citation type="submission" date="2022-02" db="EMBL/GenBank/DDBJ databases">
        <authorList>
            <person name="Henning P.M."/>
            <person name="McCubbin A.G."/>
            <person name="Shore J.S."/>
        </authorList>
    </citation>
    <scope>NUCLEOTIDE SEQUENCE</scope>
    <source>
        <strain evidence="3">F60SS</strain>
        <tissue evidence="3">Leaves</tissue>
    </source>
</reference>
<comment type="caution">
    <text evidence="3">The sequence shown here is derived from an EMBL/GenBank/DDBJ whole genome shotgun (WGS) entry which is preliminary data.</text>
</comment>
<dbReference type="Proteomes" id="UP001141552">
    <property type="component" value="Unassembled WGS sequence"/>
</dbReference>
<dbReference type="AlphaFoldDB" id="A0A9Q0JF56"/>
<organism evidence="3 4">
    <name type="scientific">Turnera subulata</name>
    <dbReference type="NCBI Taxonomy" id="218843"/>
    <lineage>
        <taxon>Eukaryota</taxon>
        <taxon>Viridiplantae</taxon>
        <taxon>Streptophyta</taxon>
        <taxon>Embryophyta</taxon>
        <taxon>Tracheophyta</taxon>
        <taxon>Spermatophyta</taxon>
        <taxon>Magnoliopsida</taxon>
        <taxon>eudicotyledons</taxon>
        <taxon>Gunneridae</taxon>
        <taxon>Pentapetalae</taxon>
        <taxon>rosids</taxon>
        <taxon>fabids</taxon>
        <taxon>Malpighiales</taxon>
        <taxon>Passifloraceae</taxon>
        <taxon>Turnera</taxon>
    </lineage>
</organism>
<keyword evidence="4" id="KW-1185">Reference proteome</keyword>
<dbReference type="EMBL" id="JAKUCV010003031">
    <property type="protein sequence ID" value="KAJ4840481.1"/>
    <property type="molecule type" value="Genomic_DNA"/>
</dbReference>
<evidence type="ECO:0000256" key="2">
    <source>
        <dbReference type="ARBA" id="ARBA00022679"/>
    </source>
</evidence>
<accession>A0A9Q0JF56</accession>
<sequence>MESSGTRATTLCHMVAMPYPGRGHILPMMNLCKTLVSGTESILITFVLTEEWFGFIGSDPKPDRIRFRTIPNVVPSELVRAKNMEEFVKAILTRMEAPFEELDQPPTVIMADTFLSWVPGFGNRRNIPVTSFWPMPATVFSMFHHLDLFRQRGHIFPDLLERGSERVRKVQYILFPSIYELEPHTIDALRAEFTVPVYPIGPAISSMELEDDSCGNNTKTDIDYVRWLDCQPSKSVLYITMGSFLSFSIEQIDEIAAGLRESGVRYLWVARGEASRLKESAGGRGLVLQWCDQLRVLAHPSIGGFWTHCGWNSIKEGIFAGIPFLTFPIGADQPTNSKLIVEDWMIGWRVQEEYKEPNLVTRREIAELMGKFMDLENNEGREMRRRVKELQKVCRQAIAKDGSSETCIKSFLKDICSGNFSTT</sequence>
<protein>
    <recommendedName>
        <fullName evidence="5">Glycosyltransferase</fullName>
    </recommendedName>
</protein>
<dbReference type="InterPro" id="IPR002213">
    <property type="entry name" value="UDP_glucos_trans"/>
</dbReference>